<dbReference type="GO" id="GO:0016020">
    <property type="term" value="C:membrane"/>
    <property type="evidence" value="ECO:0007669"/>
    <property type="project" value="UniProtKB-SubCell"/>
</dbReference>
<dbReference type="PANTHER" id="PTHR42866">
    <property type="entry name" value="3-DEOXY-MANNO-OCTULOSONATE CYTIDYLYLTRANSFERASE"/>
    <property type="match status" value="1"/>
</dbReference>
<dbReference type="EC" id="2.7.7.38" evidence="5"/>
<dbReference type="InterPro" id="IPR003329">
    <property type="entry name" value="Cytidylyl_trans"/>
</dbReference>
<evidence type="ECO:0000256" key="4">
    <source>
        <dbReference type="ARBA" id="ARBA00022985"/>
    </source>
</evidence>
<dbReference type="Pfam" id="PF02348">
    <property type="entry name" value="CTP_transf_3"/>
    <property type="match status" value="1"/>
</dbReference>
<evidence type="ECO:0000256" key="2">
    <source>
        <dbReference type="ARBA" id="ARBA00022679"/>
    </source>
</evidence>
<dbReference type="CDD" id="cd02517">
    <property type="entry name" value="CMP-KDO-Synthetase"/>
    <property type="match status" value="1"/>
</dbReference>
<name>A0A6M3HUA6_9GAMM</name>
<dbReference type="AlphaFoldDB" id="A0A6M3HUA6"/>
<reference evidence="6 7" key="1">
    <citation type="submission" date="2019-03" db="EMBL/GenBank/DDBJ databases">
        <title>Complete Genome Sequence of Allofrancisella frigidaquae Strain SYSU 10HL1970 Isolated from Water-Cooling Systems in China.</title>
        <authorList>
            <person name="Ohrman C."/>
            <person name="Uneklint I."/>
            <person name="Sjodin A."/>
        </authorList>
    </citation>
    <scope>NUCLEOTIDE SEQUENCE [LARGE SCALE GENOMIC DNA]</scope>
    <source>
        <strain evidence="6 7">SYSU 10HL1970</strain>
    </source>
</reference>
<dbReference type="InterPro" id="IPR029044">
    <property type="entry name" value="Nucleotide-diphossugar_trans"/>
</dbReference>
<comment type="subcellular location">
    <subcellularLocation>
        <location evidence="5">Cytoplasm</location>
    </subcellularLocation>
    <subcellularLocation>
        <location evidence="1">Membrane</location>
    </subcellularLocation>
</comment>
<evidence type="ECO:0000256" key="1">
    <source>
        <dbReference type="ARBA" id="ARBA00004370"/>
    </source>
</evidence>
<dbReference type="Gene3D" id="3.90.550.10">
    <property type="entry name" value="Spore Coat Polysaccharide Biosynthesis Protein SpsA, Chain A"/>
    <property type="match status" value="1"/>
</dbReference>
<dbReference type="NCBIfam" id="TIGR00466">
    <property type="entry name" value="kdsB"/>
    <property type="match status" value="1"/>
</dbReference>
<gene>
    <name evidence="5 6" type="primary">kdsB</name>
    <name evidence="6" type="ORF">E3E15_04555</name>
</gene>
<dbReference type="RefSeq" id="WP_172106763.1">
    <property type="nucleotide sequence ID" value="NZ_CP038017.1"/>
</dbReference>
<comment type="pathway">
    <text evidence="5">Nucleotide-sugar biosynthesis; CMP-3-deoxy-D-manno-octulosonate biosynthesis; CMP-3-deoxy-D-manno-octulosonate from 3-deoxy-D-manno-octulosonate and CTP: step 1/1.</text>
</comment>
<protein>
    <recommendedName>
        <fullName evidence="5">3-deoxy-manno-octulosonate cytidylyltransferase</fullName>
        <ecNumber evidence="5">2.7.7.38</ecNumber>
    </recommendedName>
    <alternativeName>
        <fullName evidence="5">CMP-2-keto-3-deoxyoctulosonic acid synthase</fullName>
        <shortName evidence="5">CKS</shortName>
        <shortName evidence="5">CMP-KDO synthase</shortName>
    </alternativeName>
</protein>
<evidence type="ECO:0000313" key="7">
    <source>
        <dbReference type="Proteomes" id="UP000503320"/>
    </source>
</evidence>
<accession>A0A6M3HUA6</accession>
<dbReference type="SUPFAM" id="SSF53448">
    <property type="entry name" value="Nucleotide-diphospho-sugar transferases"/>
    <property type="match status" value="1"/>
</dbReference>
<dbReference type="GO" id="GO:0008690">
    <property type="term" value="F:3-deoxy-manno-octulosonate cytidylyltransferase activity"/>
    <property type="evidence" value="ECO:0007669"/>
    <property type="project" value="UniProtKB-UniRule"/>
</dbReference>
<sequence>MAKIHIIIPARLNSTRLPNKMLADIAGKPMIQRVFEQVSKSKFESIVIATDSHKIKDIAQNFGAHVILTKPEHASGTDRIAEAVLQLAYNDEDIVINVQGDEPLIPVENIEQVAELLVNRSEAVVSTLCEKITSSEDIYNANNVKVVFDKDNYALYFSRASIPFERGFSENKQVQQAEYFRHIGMYAYRVEFLKKYSSLSKAPIENYESLEQLRVLYNGYKIAVAKAIKSTPAGVDTLEDLEKIREYFNV</sequence>
<keyword evidence="3 5" id="KW-0548">Nucleotidyltransferase</keyword>
<dbReference type="PANTHER" id="PTHR42866:SF2">
    <property type="entry name" value="3-DEOXY-MANNO-OCTULOSONATE CYTIDYLYLTRANSFERASE, MITOCHONDRIAL"/>
    <property type="match status" value="1"/>
</dbReference>
<comment type="similarity">
    <text evidence="5">Belongs to the KdsB family.</text>
</comment>
<proteinExistence type="inferred from homology"/>
<dbReference type="UniPathway" id="UPA00358">
    <property type="reaction ID" value="UER00476"/>
</dbReference>
<dbReference type="EMBL" id="CP038017">
    <property type="protein sequence ID" value="QIV94667.1"/>
    <property type="molecule type" value="Genomic_DNA"/>
</dbReference>
<dbReference type="GO" id="GO:0033468">
    <property type="term" value="P:CMP-keto-3-deoxy-D-manno-octulosonic acid biosynthetic process"/>
    <property type="evidence" value="ECO:0007669"/>
    <property type="project" value="UniProtKB-UniRule"/>
</dbReference>
<organism evidence="6 7">
    <name type="scientific">Allofrancisella frigidaquae</name>
    <dbReference type="NCBI Taxonomy" id="1085644"/>
    <lineage>
        <taxon>Bacteria</taxon>
        <taxon>Pseudomonadati</taxon>
        <taxon>Pseudomonadota</taxon>
        <taxon>Gammaproteobacteria</taxon>
        <taxon>Thiotrichales</taxon>
        <taxon>Francisellaceae</taxon>
        <taxon>Allofrancisella</taxon>
    </lineage>
</organism>
<comment type="function">
    <text evidence="5">Activates KDO (a required 8-carbon sugar) for incorporation into bacterial lipopolysaccharide in Gram-negative bacteria.</text>
</comment>
<keyword evidence="5" id="KW-0963">Cytoplasm</keyword>
<dbReference type="GO" id="GO:0009103">
    <property type="term" value="P:lipopolysaccharide biosynthetic process"/>
    <property type="evidence" value="ECO:0007669"/>
    <property type="project" value="UniProtKB-UniRule"/>
</dbReference>
<dbReference type="NCBIfam" id="NF003952">
    <property type="entry name" value="PRK05450.1-5"/>
    <property type="match status" value="1"/>
</dbReference>
<dbReference type="GO" id="GO:0005829">
    <property type="term" value="C:cytosol"/>
    <property type="evidence" value="ECO:0007669"/>
    <property type="project" value="TreeGrafter"/>
</dbReference>
<comment type="catalytic activity">
    <reaction evidence="5">
        <text>3-deoxy-alpha-D-manno-oct-2-ulosonate + CTP = CMP-3-deoxy-beta-D-manno-octulosonate + diphosphate</text>
        <dbReference type="Rhea" id="RHEA:23448"/>
        <dbReference type="ChEBI" id="CHEBI:33019"/>
        <dbReference type="ChEBI" id="CHEBI:37563"/>
        <dbReference type="ChEBI" id="CHEBI:85986"/>
        <dbReference type="ChEBI" id="CHEBI:85987"/>
        <dbReference type="EC" id="2.7.7.38"/>
    </reaction>
</comment>
<dbReference type="NCBIfam" id="NF003950">
    <property type="entry name" value="PRK05450.1-3"/>
    <property type="match status" value="1"/>
</dbReference>
<keyword evidence="7" id="KW-1185">Reference proteome</keyword>
<dbReference type="Proteomes" id="UP000503320">
    <property type="component" value="Chromosome"/>
</dbReference>
<evidence type="ECO:0000313" key="6">
    <source>
        <dbReference type="EMBL" id="QIV94667.1"/>
    </source>
</evidence>
<keyword evidence="2 5" id="KW-0808">Transferase</keyword>
<dbReference type="KEGG" id="afri:E3E15_04555"/>
<evidence type="ECO:0000256" key="3">
    <source>
        <dbReference type="ARBA" id="ARBA00022695"/>
    </source>
</evidence>
<keyword evidence="4 5" id="KW-0448">Lipopolysaccharide biosynthesis</keyword>
<dbReference type="HAMAP" id="MF_00057">
    <property type="entry name" value="KdsB"/>
    <property type="match status" value="1"/>
</dbReference>
<dbReference type="NCBIfam" id="NF009905">
    <property type="entry name" value="PRK13368.1"/>
    <property type="match status" value="1"/>
</dbReference>
<dbReference type="InterPro" id="IPR004528">
    <property type="entry name" value="KdsB"/>
</dbReference>
<evidence type="ECO:0000256" key="5">
    <source>
        <dbReference type="HAMAP-Rule" id="MF_00057"/>
    </source>
</evidence>
<dbReference type="FunFam" id="3.90.550.10:FF:000011">
    <property type="entry name" value="3-deoxy-manno-octulosonate cytidylyltransferase"/>
    <property type="match status" value="1"/>
</dbReference>